<feature type="region of interest" description="Disordered" evidence="1">
    <location>
        <begin position="182"/>
        <end position="202"/>
    </location>
</feature>
<dbReference type="GO" id="GO:0017053">
    <property type="term" value="C:transcription repressor complex"/>
    <property type="evidence" value="ECO:0007669"/>
    <property type="project" value="InterPro"/>
</dbReference>
<evidence type="ECO:0000256" key="1">
    <source>
        <dbReference type="SAM" id="MobiDB-lite"/>
    </source>
</evidence>
<dbReference type="Proteomes" id="UP001293593">
    <property type="component" value="Unassembled WGS sequence"/>
</dbReference>
<reference evidence="2" key="1">
    <citation type="submission" date="2023-10" db="EMBL/GenBank/DDBJ databases">
        <title>Chromosome-level genome of the transformable northern wattle, Acacia crassicarpa.</title>
        <authorList>
            <person name="Massaro I."/>
            <person name="Sinha N.R."/>
            <person name="Poethig S."/>
            <person name="Leichty A.R."/>
        </authorList>
    </citation>
    <scope>NUCLEOTIDE SEQUENCE</scope>
    <source>
        <strain evidence="2">Acra3RX</strain>
        <tissue evidence="2">Leaf</tissue>
    </source>
</reference>
<dbReference type="InterPro" id="IPR028226">
    <property type="entry name" value="LIN37"/>
</dbReference>
<feature type="compositionally biased region" description="Acidic residues" evidence="1">
    <location>
        <begin position="269"/>
        <end position="282"/>
    </location>
</feature>
<keyword evidence="3" id="KW-1185">Reference proteome</keyword>
<dbReference type="AlphaFoldDB" id="A0AAE1IPH4"/>
<dbReference type="PANTHER" id="PTHR37173">
    <property type="entry name" value="HYDROXYPROLINE-RICH GLYCOPROTEIN FAMILY PROTEIN"/>
    <property type="match status" value="1"/>
</dbReference>
<evidence type="ECO:0000313" key="2">
    <source>
        <dbReference type="EMBL" id="KAK4253652.1"/>
    </source>
</evidence>
<feature type="region of interest" description="Disordered" evidence="1">
    <location>
        <begin position="29"/>
        <end position="55"/>
    </location>
</feature>
<comment type="caution">
    <text evidence="2">The sequence shown here is derived from an EMBL/GenBank/DDBJ whole genome shotgun (WGS) entry which is preliminary data.</text>
</comment>
<gene>
    <name evidence="2" type="ORF">QN277_010299</name>
</gene>
<proteinExistence type="predicted"/>
<dbReference type="Pfam" id="PF15306">
    <property type="entry name" value="LIN37"/>
    <property type="match status" value="1"/>
</dbReference>
<feature type="region of interest" description="Disordered" evidence="1">
    <location>
        <begin position="267"/>
        <end position="297"/>
    </location>
</feature>
<dbReference type="PANTHER" id="PTHR37173:SF1">
    <property type="entry name" value="PROLINE-RICH FAMILY PROTEIN"/>
    <property type="match status" value="1"/>
</dbReference>
<name>A0AAE1IPH4_9FABA</name>
<evidence type="ECO:0000313" key="3">
    <source>
        <dbReference type="Proteomes" id="UP001293593"/>
    </source>
</evidence>
<organism evidence="2 3">
    <name type="scientific">Acacia crassicarpa</name>
    <name type="common">northern wattle</name>
    <dbReference type="NCBI Taxonomy" id="499986"/>
    <lineage>
        <taxon>Eukaryota</taxon>
        <taxon>Viridiplantae</taxon>
        <taxon>Streptophyta</taxon>
        <taxon>Embryophyta</taxon>
        <taxon>Tracheophyta</taxon>
        <taxon>Spermatophyta</taxon>
        <taxon>Magnoliopsida</taxon>
        <taxon>eudicotyledons</taxon>
        <taxon>Gunneridae</taxon>
        <taxon>Pentapetalae</taxon>
        <taxon>rosids</taxon>
        <taxon>fabids</taxon>
        <taxon>Fabales</taxon>
        <taxon>Fabaceae</taxon>
        <taxon>Caesalpinioideae</taxon>
        <taxon>mimosoid clade</taxon>
        <taxon>Acacieae</taxon>
        <taxon>Acacia</taxon>
    </lineage>
</organism>
<dbReference type="EMBL" id="JAWXYG010000015">
    <property type="protein sequence ID" value="KAK4253652.1"/>
    <property type="molecule type" value="Genomic_DNA"/>
</dbReference>
<sequence>MSVDPNSAAATAATTVPAIAAATTMAAARPLTSPPPLSRPISQLSQPPPMQLHNSHLYSSQPFYAAQSLPIRAQNPHSNSQLSKAHDPVPQGVLYPVASSGRGFIPKGARPLYTDQMVTVANPGVYPPPHSLVFPHGVRPMAAPHLDYHLNYPLHMARPPNMQYAHLGLAGGAGSGPIKGVPVSAQPKVAPRSTNGFKDTRERSREDAFTIVRDRKVRITEDSSLYALCRSWLKNGVNEETQQQQEDIMKVLPKPLPASVVAGHMANREEDENGDKQEEDEKINEQSSSQDLLKGHIQRAKKVRARLREERLQRITRYRSRLRLLLPPSVDQLRNDAAAGN</sequence>
<accession>A0AAE1IPH4</accession>
<protein>
    <submittedName>
        <fullName evidence="2">Uncharacterized protein</fullName>
    </submittedName>
</protein>